<evidence type="ECO:0000313" key="6">
    <source>
        <dbReference type="Proteomes" id="UP001371224"/>
    </source>
</evidence>
<dbReference type="Gene3D" id="2.30.120.10">
    <property type="match status" value="1"/>
</dbReference>
<keyword evidence="2 5" id="KW-0378">Hydrolase</keyword>
<dbReference type="EMBL" id="JBBDGM010000015">
    <property type="protein sequence ID" value="MEJ1089571.1"/>
    <property type="molecule type" value="Genomic_DNA"/>
</dbReference>
<dbReference type="Gene3D" id="3.60.20.10">
    <property type="entry name" value="Glutamine Phosphoribosylpyrophosphate, subunit 1, domain 1"/>
    <property type="match status" value="1"/>
</dbReference>
<dbReference type="EC" id="3.5.1.-" evidence="5"/>
<keyword evidence="3" id="KW-0865">Zymogen</keyword>
<evidence type="ECO:0000256" key="4">
    <source>
        <dbReference type="SAM" id="Phobius"/>
    </source>
</evidence>
<feature type="transmembrane region" description="Helical" evidence="4">
    <location>
        <begin position="20"/>
        <end position="41"/>
    </location>
</feature>
<comment type="caution">
    <text evidence="5">The sequence shown here is derived from an EMBL/GenBank/DDBJ whole genome shotgun (WGS) entry which is preliminary data.</text>
</comment>
<dbReference type="InterPro" id="IPR023343">
    <property type="entry name" value="Penicillin_amidase_dom1"/>
</dbReference>
<evidence type="ECO:0000313" key="5">
    <source>
        <dbReference type="EMBL" id="MEJ1089571.1"/>
    </source>
</evidence>
<comment type="similarity">
    <text evidence="1">Belongs to the peptidase S45 family.</text>
</comment>
<proteinExistence type="inferred from homology"/>
<dbReference type="PANTHER" id="PTHR34218:SF4">
    <property type="entry name" value="ACYL-HOMOSERINE LACTONE ACYLASE QUIP"/>
    <property type="match status" value="1"/>
</dbReference>
<dbReference type="GO" id="GO:0016787">
    <property type="term" value="F:hydrolase activity"/>
    <property type="evidence" value="ECO:0007669"/>
    <property type="project" value="UniProtKB-KW"/>
</dbReference>
<protein>
    <submittedName>
        <fullName evidence="5">Penicillin acylase family protein</fullName>
        <ecNumber evidence="5">3.5.1.-</ecNumber>
    </submittedName>
</protein>
<organism evidence="5 6">
    <name type="scientific">Microbacterium bandirmense</name>
    <dbReference type="NCBI Taxonomy" id="3122050"/>
    <lineage>
        <taxon>Bacteria</taxon>
        <taxon>Bacillati</taxon>
        <taxon>Actinomycetota</taxon>
        <taxon>Actinomycetes</taxon>
        <taxon>Micrococcales</taxon>
        <taxon>Microbacteriaceae</taxon>
        <taxon>Microbacterium</taxon>
    </lineage>
</organism>
<dbReference type="InterPro" id="IPR002692">
    <property type="entry name" value="S45"/>
</dbReference>
<keyword evidence="4" id="KW-0812">Transmembrane</keyword>
<dbReference type="SUPFAM" id="SSF56235">
    <property type="entry name" value="N-terminal nucleophile aminohydrolases (Ntn hydrolases)"/>
    <property type="match status" value="1"/>
</dbReference>
<reference evidence="5 6" key="1">
    <citation type="submission" date="2024-02" db="EMBL/GenBank/DDBJ databases">
        <authorList>
            <person name="Saticioglu I.B."/>
        </authorList>
    </citation>
    <scope>NUCLEOTIDE SEQUENCE [LARGE SCALE GENOMIC DNA]</scope>
    <source>
        <strain evidence="5 6">Mu-80</strain>
    </source>
</reference>
<name>A0ABU8LE23_9MICO</name>
<dbReference type="InterPro" id="IPR043146">
    <property type="entry name" value="Penicillin_amidase_N_B-knob"/>
</dbReference>
<dbReference type="Proteomes" id="UP001371224">
    <property type="component" value="Unassembled WGS sequence"/>
</dbReference>
<keyword evidence="4" id="KW-0472">Membrane</keyword>
<keyword evidence="4" id="KW-1133">Transmembrane helix</keyword>
<gene>
    <name evidence="5" type="ORF">WDU99_14735</name>
</gene>
<dbReference type="CDD" id="cd03747">
    <property type="entry name" value="Ntn_PGA_like"/>
    <property type="match status" value="1"/>
</dbReference>
<dbReference type="InterPro" id="IPR014395">
    <property type="entry name" value="Pen/GL7ACA/AHL_acylase"/>
</dbReference>
<dbReference type="PANTHER" id="PTHR34218">
    <property type="entry name" value="PEPTIDASE S45 PENICILLIN AMIDASE"/>
    <property type="match status" value="1"/>
</dbReference>
<dbReference type="InterPro" id="IPR043147">
    <property type="entry name" value="Penicillin_amidase_A-knob"/>
</dbReference>
<evidence type="ECO:0000256" key="3">
    <source>
        <dbReference type="ARBA" id="ARBA00023145"/>
    </source>
</evidence>
<dbReference type="Pfam" id="PF01804">
    <property type="entry name" value="Penicil_amidase"/>
    <property type="match status" value="1"/>
</dbReference>
<keyword evidence="6" id="KW-1185">Reference proteome</keyword>
<dbReference type="Gene3D" id="1.10.1400.10">
    <property type="match status" value="1"/>
</dbReference>
<accession>A0ABU8LE23</accession>
<dbReference type="InterPro" id="IPR029055">
    <property type="entry name" value="Ntn_hydrolases_N"/>
</dbReference>
<sequence length="879" mass="95628">MMSTASEPARRSLSVRIGRIAFIVIAVLVTLAVAAAFFVTWTIQRSFPQTSGEVPLKGLESSVTVQRDERGIPTITASSTDDLFYAQGFTHAQDRFFEMDFRRHVTAGRVAEMFGESQVATDKFLRTLGWRKVAEQEVENLDETTRAYYQAYADGVNAYLSSRSGAELSLEYAVLGIQNPDYEPEPWEPADSVAWLKAMAWDLRTNVEDETDRALLAAQLQQSGSSDAESQALIETAYPPYPFDRNPVIVPKISAVEPLPAEAVPAAYSDETKADVSDALATVEWQQAEGVIEAASMLLGGVGEGIGSNSWVVSGDLTESGMPLLSNDPHLGASLPSVWYQIQLRCDTVSDSCPFDVGGFSFSGLPGVVIGHNAEIAWGFTNLTTDVTDLYIEKVDGDQYWRDGALTPMEIEQDVIKVAGGDDVPLTIRRTVHGPIISGLTDDFTAISDAPVVSAGDAVLPLENAPEIPAGETAVSLRWTALDPGTTASALFAMNTASNFQEFRQSASLFDVPAQNLVYADTEGNIGYQAPGRLPIRGAGDGWLPQAGWDSAYDWKGFIPFEELPVSYNPPQGYIVTANNAIVTDDYDYFLSRDWDYGYRAARIAHLIERKAAAGLITAQDMRDIQMDNEMWIGKQLAVVMDKVEVDGAGPEAAVDLLRTWDAQNDPDSPAAAYANVLWSNLVHNVFVDREVPLPVGDQGRLFSVVRTMLDDADDPLWVNERLDTTGMYAMLALSAEQAYDELAGLQGEDVTRWNWGSLHALPLTHDTLGTSGIAPIEWLFNRGPYPVGGGSSVVNATGWRMGESYATTTVPSMRMVIDLSDFDASTWNHLTGASGHAFNQHYTDQTDDWAKGVQKPWAYSDKAVNAAAVDTLVLKPAG</sequence>
<dbReference type="Gene3D" id="1.10.439.10">
    <property type="entry name" value="Penicillin Amidohydrolase, domain 1"/>
    <property type="match status" value="1"/>
</dbReference>
<dbReference type="PIRSF" id="PIRSF001227">
    <property type="entry name" value="Pen_acylase"/>
    <property type="match status" value="1"/>
</dbReference>
<dbReference type="RefSeq" id="WP_337333219.1">
    <property type="nucleotide sequence ID" value="NZ_JBBDGM010000015.1"/>
</dbReference>
<evidence type="ECO:0000256" key="1">
    <source>
        <dbReference type="ARBA" id="ARBA00006586"/>
    </source>
</evidence>
<evidence type="ECO:0000256" key="2">
    <source>
        <dbReference type="ARBA" id="ARBA00022801"/>
    </source>
</evidence>